<dbReference type="RefSeq" id="WP_236169934.1">
    <property type="nucleotide sequence ID" value="NZ_JARJLN010000416.1"/>
</dbReference>
<evidence type="ECO:0000313" key="1">
    <source>
        <dbReference type="EMBL" id="MDF3874094.1"/>
    </source>
</evidence>
<dbReference type="EMBL" id="JARJLO010000397">
    <property type="protein sequence ID" value="MDF3874094.1"/>
    <property type="molecule type" value="Genomic_DNA"/>
</dbReference>
<proteinExistence type="predicted"/>
<dbReference type="Proteomes" id="UP001217741">
    <property type="component" value="Unassembled WGS sequence"/>
</dbReference>
<dbReference type="AlphaFoldDB" id="A0AAW6PWR1"/>
<comment type="caution">
    <text evidence="1">The sequence shown here is derived from an EMBL/GenBank/DDBJ whole genome shotgun (WGS) entry which is preliminary data.</text>
</comment>
<name>A0AAW6PWR1_PSEPU</name>
<gene>
    <name evidence="1" type="ORF">P3W50_27035</name>
</gene>
<organism evidence="1 2">
    <name type="scientific">Pseudomonas putida</name>
    <name type="common">Arthrobacter siderocapsulatus</name>
    <dbReference type="NCBI Taxonomy" id="303"/>
    <lineage>
        <taxon>Bacteria</taxon>
        <taxon>Pseudomonadati</taxon>
        <taxon>Pseudomonadota</taxon>
        <taxon>Gammaproteobacteria</taxon>
        <taxon>Pseudomonadales</taxon>
        <taxon>Pseudomonadaceae</taxon>
        <taxon>Pseudomonas</taxon>
    </lineage>
</organism>
<evidence type="ECO:0000313" key="2">
    <source>
        <dbReference type="Proteomes" id="UP001217741"/>
    </source>
</evidence>
<sequence>MTTLKESLSRSPATEYYFADLYDDLGVWSEGFSSQPPLACMAYGYARRIAAQALYAQGMFLHTDVESVGTVLLKLRQMTDQTVEFQEAAFAQAMEVLAYHPESDLAFVNTLSHWYNALIANGAPERQEPRSDMELFGLMAGHRCAMEQQEGNPKRSLH</sequence>
<accession>A0AAW6PWR1</accession>
<reference evidence="1" key="1">
    <citation type="submission" date="2023-03" db="EMBL/GenBank/DDBJ databases">
        <title>Draft assemblies of triclosan tolerant bacteria isolated from returned activated sludge.</title>
        <authorList>
            <person name="Van Hamelsveld S."/>
        </authorList>
    </citation>
    <scope>NUCLEOTIDE SEQUENCE</scope>
    <source>
        <strain evidence="1">GW210012_S60</strain>
    </source>
</reference>
<protein>
    <submittedName>
        <fullName evidence="1">Uncharacterized protein</fullName>
    </submittedName>
</protein>